<protein>
    <submittedName>
        <fullName evidence="2">Uncharacterized protein</fullName>
    </submittedName>
</protein>
<gene>
    <name evidence="2" type="ORF">ERS852540_01053</name>
</gene>
<organism evidence="2 3">
    <name type="scientific">[Eubacterium] siraeum</name>
    <dbReference type="NCBI Taxonomy" id="39492"/>
    <lineage>
        <taxon>Bacteria</taxon>
        <taxon>Bacillati</taxon>
        <taxon>Bacillota</taxon>
        <taxon>Clostridia</taxon>
        <taxon>Eubacteriales</taxon>
        <taxon>Oscillospiraceae</taxon>
        <taxon>Oscillospiraceae incertae sedis</taxon>
    </lineage>
</organism>
<keyword evidence="1" id="KW-0472">Membrane</keyword>
<reference evidence="2 3" key="1">
    <citation type="submission" date="2015-09" db="EMBL/GenBank/DDBJ databases">
        <authorList>
            <consortium name="Pathogen Informatics"/>
        </authorList>
    </citation>
    <scope>NUCLEOTIDE SEQUENCE [LARGE SCALE GENOMIC DNA]</scope>
    <source>
        <strain evidence="2 3">2789STDY5834928</strain>
    </source>
</reference>
<keyword evidence="1" id="KW-0812">Transmembrane</keyword>
<sequence>MKHILELAEILLDVLLDGIHFFLSIDLWNTGFFVFRPFAVRVILIAVIRAAVCRFPGDFQSHLIFRQTDTGTASDGVLIICCKANGLPILKFHIILQYIGHKACKKIPQIARLGIGTQYLHLVFAEHIQTVGVAVHAILIPPEAEPDPVEDGQLVILHHIGKALIETRFEHHTAGVDTGSVFLAAASSYHLSEQLAFFKQIFFFAQHRHHDVGAVLFGNFYGIWPHIVVFCVCLSFAAGDRIVVQADSGKHVAHFKYQCIVVLLFTGIILIHGDVPFFFHIPDELLLVPLAFRQKYKSGKNTCVVTLVLDLCLGSFCDLLLAFLNHSGSVFIFRIKLRPALCVGNGFFFLTV</sequence>
<feature type="transmembrane region" description="Helical" evidence="1">
    <location>
        <begin position="302"/>
        <end position="324"/>
    </location>
</feature>
<evidence type="ECO:0000313" key="2">
    <source>
        <dbReference type="EMBL" id="CUQ85222.1"/>
    </source>
</evidence>
<feature type="transmembrane region" description="Helical" evidence="1">
    <location>
        <begin position="214"/>
        <end position="237"/>
    </location>
</feature>
<evidence type="ECO:0000256" key="1">
    <source>
        <dbReference type="SAM" id="Phobius"/>
    </source>
</evidence>
<evidence type="ECO:0000313" key="3">
    <source>
        <dbReference type="Proteomes" id="UP000095662"/>
    </source>
</evidence>
<accession>A0A174ZH13</accession>
<proteinExistence type="predicted"/>
<dbReference type="AlphaFoldDB" id="A0A174ZH13"/>
<dbReference type="Proteomes" id="UP000095662">
    <property type="component" value="Unassembled WGS sequence"/>
</dbReference>
<name>A0A174ZH13_9FIRM</name>
<feature type="transmembrane region" description="Helical" evidence="1">
    <location>
        <begin position="257"/>
        <end position="281"/>
    </location>
</feature>
<dbReference type="EMBL" id="CZBY01000007">
    <property type="protein sequence ID" value="CUQ85222.1"/>
    <property type="molecule type" value="Genomic_DNA"/>
</dbReference>
<keyword evidence="1" id="KW-1133">Transmembrane helix</keyword>